<evidence type="ECO:0000256" key="12">
    <source>
        <dbReference type="ARBA" id="ARBA00022723"/>
    </source>
</evidence>
<dbReference type="GO" id="GO:0000105">
    <property type="term" value="P:L-histidine biosynthetic process"/>
    <property type="evidence" value="ECO:0007669"/>
    <property type="project" value="UniProtKB-UniRule"/>
</dbReference>
<gene>
    <name evidence="18 21" type="primary">hisG</name>
    <name evidence="21" type="ORF">KM92DES2_11253</name>
</gene>
<evidence type="ECO:0000256" key="5">
    <source>
        <dbReference type="ARBA" id="ARBA00007955"/>
    </source>
</evidence>
<evidence type="ECO:0000256" key="13">
    <source>
        <dbReference type="ARBA" id="ARBA00022741"/>
    </source>
</evidence>
<dbReference type="PANTHER" id="PTHR21403">
    <property type="entry name" value="ATP PHOSPHORIBOSYLTRANSFERASE ATP-PRTASE"/>
    <property type="match status" value="1"/>
</dbReference>
<protein>
    <recommendedName>
        <fullName evidence="7 18">ATP phosphoribosyltransferase</fullName>
        <shortName evidence="18">ATP-PRT</shortName>
        <shortName evidence="18">ATP-PRTase</shortName>
        <ecNumber evidence="6 18">2.4.2.17</ecNumber>
    </recommendedName>
</protein>
<dbReference type="GO" id="GO:0000287">
    <property type="term" value="F:magnesium ion binding"/>
    <property type="evidence" value="ECO:0007669"/>
    <property type="project" value="UniProtKB-UniRule"/>
</dbReference>
<dbReference type="SUPFAM" id="SSF54913">
    <property type="entry name" value="GlnB-like"/>
    <property type="match status" value="1"/>
</dbReference>
<dbReference type="NCBIfam" id="TIGR03455">
    <property type="entry name" value="HisG_C-term"/>
    <property type="match status" value="1"/>
</dbReference>
<comment type="function">
    <text evidence="17 18">Catalyzes the condensation of ATP and 5-phosphoribose 1-diphosphate to form N'-(5'-phosphoribosyl)-ATP (PR-ATP). Has a crucial role in the pathway because the rate of histidine biosynthesis seems to be controlled primarily by regulation of HisG enzymatic activity.</text>
</comment>
<keyword evidence="11 18" id="KW-0808">Transferase</keyword>
<evidence type="ECO:0000259" key="19">
    <source>
        <dbReference type="Pfam" id="PF01634"/>
    </source>
</evidence>
<evidence type="ECO:0000256" key="1">
    <source>
        <dbReference type="ARBA" id="ARBA00000915"/>
    </source>
</evidence>
<evidence type="ECO:0000256" key="16">
    <source>
        <dbReference type="ARBA" id="ARBA00023102"/>
    </source>
</evidence>
<dbReference type="EMBL" id="FLUP01000001">
    <property type="protein sequence ID" value="SBV99665.1"/>
    <property type="molecule type" value="Genomic_DNA"/>
</dbReference>
<comment type="cofactor">
    <cofactor evidence="2 18">
        <name>Mg(2+)</name>
        <dbReference type="ChEBI" id="CHEBI:18420"/>
    </cofactor>
</comment>
<evidence type="ECO:0000256" key="14">
    <source>
        <dbReference type="ARBA" id="ARBA00022840"/>
    </source>
</evidence>
<keyword evidence="9 18" id="KW-0028">Amino-acid biosynthesis</keyword>
<comment type="catalytic activity">
    <reaction evidence="1 18">
        <text>1-(5-phospho-beta-D-ribosyl)-ATP + diphosphate = 5-phospho-alpha-D-ribose 1-diphosphate + ATP</text>
        <dbReference type="Rhea" id="RHEA:18473"/>
        <dbReference type="ChEBI" id="CHEBI:30616"/>
        <dbReference type="ChEBI" id="CHEBI:33019"/>
        <dbReference type="ChEBI" id="CHEBI:58017"/>
        <dbReference type="ChEBI" id="CHEBI:73183"/>
        <dbReference type="EC" id="2.4.2.17"/>
    </reaction>
</comment>
<dbReference type="PROSITE" id="PS01316">
    <property type="entry name" value="ATP_P_PHORIBOSYLTR"/>
    <property type="match status" value="1"/>
</dbReference>
<dbReference type="InterPro" id="IPR015867">
    <property type="entry name" value="N-reg_PII/ATP_PRibTrfase_C"/>
</dbReference>
<dbReference type="InterPro" id="IPR013115">
    <property type="entry name" value="HisG_C"/>
</dbReference>
<evidence type="ECO:0000256" key="18">
    <source>
        <dbReference type="HAMAP-Rule" id="MF_00079"/>
    </source>
</evidence>
<keyword evidence="12 18" id="KW-0479">Metal-binding</keyword>
<evidence type="ECO:0000256" key="3">
    <source>
        <dbReference type="ARBA" id="ARBA00004496"/>
    </source>
</evidence>
<name>A0A212JK48_9BACT</name>
<dbReference type="InterPro" id="IPR001348">
    <property type="entry name" value="ATP_PRibTrfase_HisG"/>
</dbReference>
<keyword evidence="14 18" id="KW-0067">ATP-binding</keyword>
<feature type="domain" description="Histidine biosynthesis HisG C-terminal" evidence="20">
    <location>
        <begin position="223"/>
        <end position="295"/>
    </location>
</feature>
<evidence type="ECO:0000256" key="7">
    <source>
        <dbReference type="ARBA" id="ARBA00020998"/>
    </source>
</evidence>
<dbReference type="EC" id="2.4.2.17" evidence="6 18"/>
<evidence type="ECO:0000256" key="10">
    <source>
        <dbReference type="ARBA" id="ARBA00022676"/>
    </source>
</evidence>
<keyword evidence="10 18" id="KW-0328">Glycosyltransferase</keyword>
<evidence type="ECO:0000259" key="20">
    <source>
        <dbReference type="Pfam" id="PF08029"/>
    </source>
</evidence>
<comment type="activity regulation">
    <text evidence="18">Feedback inhibited by histidine.</text>
</comment>
<dbReference type="Pfam" id="PF01634">
    <property type="entry name" value="HisG"/>
    <property type="match status" value="1"/>
</dbReference>
<dbReference type="GO" id="GO:0003879">
    <property type="term" value="F:ATP phosphoribosyltransferase activity"/>
    <property type="evidence" value="ECO:0007669"/>
    <property type="project" value="UniProtKB-UniRule"/>
</dbReference>
<dbReference type="InterPro" id="IPR013820">
    <property type="entry name" value="ATP_PRibTrfase_cat"/>
</dbReference>
<reference evidence="21" key="1">
    <citation type="submission" date="2016-04" db="EMBL/GenBank/DDBJ databases">
        <authorList>
            <person name="Evans L.H."/>
            <person name="Alamgir A."/>
            <person name="Owens N."/>
            <person name="Weber N.D."/>
            <person name="Virtaneva K."/>
            <person name="Barbian K."/>
            <person name="Babar A."/>
            <person name="Rosenke K."/>
        </authorList>
    </citation>
    <scope>NUCLEOTIDE SEQUENCE</scope>
    <source>
        <strain evidence="21">92-2</strain>
    </source>
</reference>
<dbReference type="GO" id="GO:0005737">
    <property type="term" value="C:cytoplasm"/>
    <property type="evidence" value="ECO:0007669"/>
    <property type="project" value="UniProtKB-SubCell"/>
</dbReference>
<dbReference type="HAMAP" id="MF_00079">
    <property type="entry name" value="HisG_Long"/>
    <property type="match status" value="1"/>
</dbReference>
<dbReference type="SUPFAM" id="SSF53850">
    <property type="entry name" value="Periplasmic binding protein-like II"/>
    <property type="match status" value="1"/>
</dbReference>
<evidence type="ECO:0000256" key="6">
    <source>
        <dbReference type="ARBA" id="ARBA00011946"/>
    </source>
</evidence>
<dbReference type="RefSeq" id="WP_192112222.1">
    <property type="nucleotide sequence ID" value="NZ_CABUEN010000001.1"/>
</dbReference>
<dbReference type="AlphaFoldDB" id="A0A212JK48"/>
<dbReference type="GO" id="GO:0005524">
    <property type="term" value="F:ATP binding"/>
    <property type="evidence" value="ECO:0007669"/>
    <property type="project" value="UniProtKB-KW"/>
</dbReference>
<evidence type="ECO:0000313" key="21">
    <source>
        <dbReference type="EMBL" id="SBV99665.1"/>
    </source>
</evidence>
<dbReference type="Pfam" id="PF08029">
    <property type="entry name" value="HisG_C"/>
    <property type="match status" value="1"/>
</dbReference>
<comment type="subcellular location">
    <subcellularLocation>
        <location evidence="3 18">Cytoplasm</location>
    </subcellularLocation>
</comment>
<comment type="similarity">
    <text evidence="5 18">Belongs to the ATP phosphoribosyltransferase family. Long subfamily.</text>
</comment>
<evidence type="ECO:0000256" key="11">
    <source>
        <dbReference type="ARBA" id="ARBA00022679"/>
    </source>
</evidence>
<keyword evidence="13 18" id="KW-0547">Nucleotide-binding</keyword>
<evidence type="ECO:0000256" key="17">
    <source>
        <dbReference type="ARBA" id="ARBA00024861"/>
    </source>
</evidence>
<evidence type="ECO:0000256" key="2">
    <source>
        <dbReference type="ARBA" id="ARBA00001946"/>
    </source>
</evidence>
<keyword evidence="8 18" id="KW-0963">Cytoplasm</keyword>
<sequence length="297" mass="32869">MSADTMPIIKLGVPKGSLEEATINLFERAGWKIRKHTRNYFPDINDPQITASLCRVQEIGEYIEAGVLDVGITGLDWLTERNHEDKVVRVSDLVYSKTSNRPCRWVLAVAGDSPYQKAADLAGKRIATELQGLTQRYFDREGVKVDVFYSWGATEAKVVEGLADGIVEVTETGTTIRAHGLRIIDEVMVSYPVLIANKKAWEDPAKRAKIEQLDLLLQGALKAENLVALKMNAPADNLAAILEMLPSLNSPTVSPLRDTHWLSVESVVQIDVVRDLIPRLRLAGAEGIIEYALNKVI</sequence>
<dbReference type="InterPro" id="IPR018198">
    <property type="entry name" value="ATP_PRibTrfase_CS"/>
</dbReference>
<evidence type="ECO:0000256" key="8">
    <source>
        <dbReference type="ARBA" id="ARBA00022490"/>
    </source>
</evidence>
<dbReference type="Gene3D" id="3.30.70.120">
    <property type="match status" value="1"/>
</dbReference>
<evidence type="ECO:0000256" key="15">
    <source>
        <dbReference type="ARBA" id="ARBA00022842"/>
    </source>
</evidence>
<comment type="pathway">
    <text evidence="4 18">Amino-acid biosynthesis; L-histidine biosynthesis; L-histidine from 5-phospho-alpha-D-ribose 1-diphosphate: step 1/9.</text>
</comment>
<proteinExistence type="inferred from homology"/>
<dbReference type="InterPro" id="IPR011322">
    <property type="entry name" value="N-reg_PII-like_a/b"/>
</dbReference>
<dbReference type="UniPathway" id="UPA00031">
    <property type="reaction ID" value="UER00006"/>
</dbReference>
<dbReference type="Gene3D" id="3.40.190.10">
    <property type="entry name" value="Periplasmic binding protein-like II"/>
    <property type="match status" value="2"/>
</dbReference>
<organism evidence="21">
    <name type="scientific">uncultured Desulfovibrio sp</name>
    <dbReference type="NCBI Taxonomy" id="167968"/>
    <lineage>
        <taxon>Bacteria</taxon>
        <taxon>Pseudomonadati</taxon>
        <taxon>Thermodesulfobacteriota</taxon>
        <taxon>Desulfovibrionia</taxon>
        <taxon>Desulfovibrionales</taxon>
        <taxon>Desulfovibrionaceae</taxon>
        <taxon>Desulfovibrio</taxon>
        <taxon>environmental samples</taxon>
    </lineage>
</organism>
<dbReference type="NCBIfam" id="TIGR00070">
    <property type="entry name" value="hisG"/>
    <property type="match status" value="1"/>
</dbReference>
<evidence type="ECO:0000256" key="4">
    <source>
        <dbReference type="ARBA" id="ARBA00004667"/>
    </source>
</evidence>
<accession>A0A212JK48</accession>
<feature type="domain" description="ATP phosphoribosyltransferase catalytic" evidence="19">
    <location>
        <begin position="55"/>
        <end position="217"/>
    </location>
</feature>
<keyword evidence="15 18" id="KW-0460">Magnesium</keyword>
<dbReference type="InterPro" id="IPR020621">
    <property type="entry name" value="ATP-PRT_HisG_long"/>
</dbReference>
<dbReference type="FunFam" id="3.30.70.120:FF:000002">
    <property type="entry name" value="ATP phosphoribosyltransferase"/>
    <property type="match status" value="1"/>
</dbReference>
<keyword evidence="16 18" id="KW-0368">Histidine biosynthesis</keyword>
<evidence type="ECO:0000256" key="9">
    <source>
        <dbReference type="ARBA" id="ARBA00022605"/>
    </source>
</evidence>
<dbReference type="PANTHER" id="PTHR21403:SF10">
    <property type="entry name" value="ATP PHOSPHORIBOSYLTRANSFERASE"/>
    <property type="match status" value="1"/>
</dbReference>
<dbReference type="CDD" id="cd13593">
    <property type="entry name" value="PBP2_HisGL3"/>
    <property type="match status" value="1"/>
</dbReference>